<name>A0A9N9Z2D6_9HYPO</name>
<dbReference type="AlphaFoldDB" id="A0A9N9Z2D6"/>
<evidence type="ECO:0000313" key="1">
    <source>
        <dbReference type="EMBL" id="CAH0047897.1"/>
    </source>
</evidence>
<proteinExistence type="predicted"/>
<comment type="caution">
    <text evidence="1">The sequence shown here is derived from an EMBL/GenBank/DDBJ whole genome shotgun (WGS) entry which is preliminary data.</text>
</comment>
<organism evidence="1 2">
    <name type="scientific">Clonostachys solani</name>
    <dbReference type="NCBI Taxonomy" id="160281"/>
    <lineage>
        <taxon>Eukaryota</taxon>
        <taxon>Fungi</taxon>
        <taxon>Dikarya</taxon>
        <taxon>Ascomycota</taxon>
        <taxon>Pezizomycotina</taxon>
        <taxon>Sordariomycetes</taxon>
        <taxon>Hypocreomycetidae</taxon>
        <taxon>Hypocreales</taxon>
        <taxon>Bionectriaceae</taxon>
        <taxon>Clonostachys</taxon>
    </lineage>
</organism>
<reference evidence="1" key="1">
    <citation type="submission" date="2021-10" db="EMBL/GenBank/DDBJ databases">
        <authorList>
            <person name="Piombo E."/>
        </authorList>
    </citation>
    <scope>NUCLEOTIDE SEQUENCE</scope>
</reference>
<sequence>MLAAGVVGADEGCCGTDGCDSALRICEWLGKRARVGLVDGVRFAGLAGTGLTLIPPAAGFVTVVKQFDLDIETSEVLVELMLELLCKGYLLFRELVGSLEALSDLGAQGLLLRIGLVAAVRLDPFLDFGIPILYQADAFGILAVLVLDLIVGKSDFFGQVLNAVDPILQNQARIQRFGLRHPLHEIY</sequence>
<dbReference type="Proteomes" id="UP000775872">
    <property type="component" value="Unassembled WGS sequence"/>
</dbReference>
<gene>
    <name evidence="1" type="ORF">CSOL1703_00016148</name>
</gene>
<accession>A0A9N9Z2D6</accession>
<dbReference type="EMBL" id="CABFOC020000034">
    <property type="protein sequence ID" value="CAH0047897.1"/>
    <property type="molecule type" value="Genomic_DNA"/>
</dbReference>
<evidence type="ECO:0000313" key="2">
    <source>
        <dbReference type="Proteomes" id="UP000775872"/>
    </source>
</evidence>
<keyword evidence="2" id="KW-1185">Reference proteome</keyword>
<protein>
    <submittedName>
        <fullName evidence="1">Uncharacterized protein</fullName>
    </submittedName>
</protein>